<protein>
    <submittedName>
        <fullName evidence="1">Uncharacterized protein</fullName>
    </submittedName>
</protein>
<reference evidence="1" key="2">
    <citation type="journal article" date="2022" name="New Phytol.">
        <title>Evolutionary transition to the ectomycorrhizal habit in the genomes of a hyperdiverse lineage of mushroom-forming fungi.</title>
        <authorList>
            <person name="Looney B."/>
            <person name="Miyauchi S."/>
            <person name="Morin E."/>
            <person name="Drula E."/>
            <person name="Courty P.E."/>
            <person name="Kohler A."/>
            <person name="Kuo A."/>
            <person name="LaButti K."/>
            <person name="Pangilinan J."/>
            <person name="Lipzen A."/>
            <person name="Riley R."/>
            <person name="Andreopoulos W."/>
            <person name="He G."/>
            <person name="Johnson J."/>
            <person name="Nolan M."/>
            <person name="Tritt A."/>
            <person name="Barry K.W."/>
            <person name="Grigoriev I.V."/>
            <person name="Nagy L.G."/>
            <person name="Hibbett D."/>
            <person name="Henrissat B."/>
            <person name="Matheny P.B."/>
            <person name="Labbe J."/>
            <person name="Martin F.M."/>
        </authorList>
    </citation>
    <scope>NUCLEOTIDE SEQUENCE</scope>
    <source>
        <strain evidence="1">HHB10654</strain>
    </source>
</reference>
<accession>A0ACB8SH07</accession>
<sequence>MNFYTISLFVESLLYGIYTSLFFVALYVLITRPKTNTNVCILIVTSIMYGIASVHMVLRLQDAEPFPTCLSLHCVFTLRLMEQYLPTVNFILGDAIVAWRAWVIWERSYRVVVGPIILLVATTGVVTAELVLGMRTAPHFITPNPAGYVRAYHRTIVMHSAAIALTLCTNLLVTGLIGYRTWSHYRTASVYKLRVGRDRTQAVLTLLVESGALYCCIWLTYLIMDRTSGNYAKTKSLAFTIFDYAIPQLIGIYPTLIVVLCSLQRSYQDTIVASYTYLPRSSPQNSAPPQSHDRSEVFPAFKPAYTYYIDPGMRTASPLHTPPPAMRIRIPSFVDIRASNASLAPLSVPRRPPPSHRRSRSFSSLVDDVDAPKAHHLTLDSDVERGTHFLDALEQAILNAKAEVEAGLVPKRSRSDPDFRV</sequence>
<organism evidence="1 2">
    <name type="scientific">Artomyces pyxidatus</name>
    <dbReference type="NCBI Taxonomy" id="48021"/>
    <lineage>
        <taxon>Eukaryota</taxon>
        <taxon>Fungi</taxon>
        <taxon>Dikarya</taxon>
        <taxon>Basidiomycota</taxon>
        <taxon>Agaricomycotina</taxon>
        <taxon>Agaricomycetes</taxon>
        <taxon>Russulales</taxon>
        <taxon>Auriscalpiaceae</taxon>
        <taxon>Artomyces</taxon>
    </lineage>
</organism>
<reference evidence="1" key="1">
    <citation type="submission" date="2021-03" db="EMBL/GenBank/DDBJ databases">
        <authorList>
            <consortium name="DOE Joint Genome Institute"/>
            <person name="Ahrendt S."/>
            <person name="Looney B.P."/>
            <person name="Miyauchi S."/>
            <person name="Morin E."/>
            <person name="Drula E."/>
            <person name="Courty P.E."/>
            <person name="Chicoki N."/>
            <person name="Fauchery L."/>
            <person name="Kohler A."/>
            <person name="Kuo A."/>
            <person name="Labutti K."/>
            <person name="Pangilinan J."/>
            <person name="Lipzen A."/>
            <person name="Riley R."/>
            <person name="Andreopoulos W."/>
            <person name="He G."/>
            <person name="Johnson J."/>
            <person name="Barry K.W."/>
            <person name="Grigoriev I.V."/>
            <person name="Nagy L."/>
            <person name="Hibbett D."/>
            <person name="Henrissat B."/>
            <person name="Matheny P.B."/>
            <person name="Labbe J."/>
            <person name="Martin F."/>
        </authorList>
    </citation>
    <scope>NUCLEOTIDE SEQUENCE</scope>
    <source>
        <strain evidence="1">HHB10654</strain>
    </source>
</reference>
<keyword evidence="2" id="KW-1185">Reference proteome</keyword>
<evidence type="ECO:0000313" key="2">
    <source>
        <dbReference type="Proteomes" id="UP000814140"/>
    </source>
</evidence>
<dbReference type="Proteomes" id="UP000814140">
    <property type="component" value="Unassembled WGS sequence"/>
</dbReference>
<proteinExistence type="predicted"/>
<gene>
    <name evidence="1" type="ORF">BV25DRAFT_1833383</name>
</gene>
<dbReference type="EMBL" id="MU277307">
    <property type="protein sequence ID" value="KAI0055166.1"/>
    <property type="molecule type" value="Genomic_DNA"/>
</dbReference>
<name>A0ACB8SH07_9AGAM</name>
<comment type="caution">
    <text evidence="1">The sequence shown here is derived from an EMBL/GenBank/DDBJ whole genome shotgun (WGS) entry which is preliminary data.</text>
</comment>
<evidence type="ECO:0000313" key="1">
    <source>
        <dbReference type="EMBL" id="KAI0055166.1"/>
    </source>
</evidence>